<dbReference type="EMBL" id="MU275948">
    <property type="protein sequence ID" value="KAI0045572.1"/>
    <property type="molecule type" value="Genomic_DNA"/>
</dbReference>
<protein>
    <submittedName>
        <fullName evidence="1">Uncharacterized protein</fullName>
    </submittedName>
</protein>
<reference evidence="1" key="1">
    <citation type="submission" date="2021-02" db="EMBL/GenBank/DDBJ databases">
        <authorList>
            <consortium name="DOE Joint Genome Institute"/>
            <person name="Ahrendt S."/>
            <person name="Looney B.P."/>
            <person name="Miyauchi S."/>
            <person name="Morin E."/>
            <person name="Drula E."/>
            <person name="Courty P.E."/>
            <person name="Chicoki N."/>
            <person name="Fauchery L."/>
            <person name="Kohler A."/>
            <person name="Kuo A."/>
            <person name="Labutti K."/>
            <person name="Pangilinan J."/>
            <person name="Lipzen A."/>
            <person name="Riley R."/>
            <person name="Andreopoulos W."/>
            <person name="He G."/>
            <person name="Johnson J."/>
            <person name="Barry K.W."/>
            <person name="Grigoriev I.V."/>
            <person name="Nagy L."/>
            <person name="Hibbett D."/>
            <person name="Henrissat B."/>
            <person name="Matheny P.B."/>
            <person name="Labbe J."/>
            <person name="Martin F."/>
        </authorList>
    </citation>
    <scope>NUCLEOTIDE SEQUENCE</scope>
    <source>
        <strain evidence="1">FP105234-sp</strain>
    </source>
</reference>
<keyword evidence="2" id="KW-1185">Reference proteome</keyword>
<proteinExistence type="predicted"/>
<comment type="caution">
    <text evidence="1">The sequence shown here is derived from an EMBL/GenBank/DDBJ whole genome shotgun (WGS) entry which is preliminary data.</text>
</comment>
<organism evidence="1 2">
    <name type="scientific">Auriscalpium vulgare</name>
    <dbReference type="NCBI Taxonomy" id="40419"/>
    <lineage>
        <taxon>Eukaryota</taxon>
        <taxon>Fungi</taxon>
        <taxon>Dikarya</taxon>
        <taxon>Basidiomycota</taxon>
        <taxon>Agaricomycotina</taxon>
        <taxon>Agaricomycetes</taxon>
        <taxon>Russulales</taxon>
        <taxon>Auriscalpiaceae</taxon>
        <taxon>Auriscalpium</taxon>
    </lineage>
</organism>
<evidence type="ECO:0000313" key="1">
    <source>
        <dbReference type="EMBL" id="KAI0045572.1"/>
    </source>
</evidence>
<name>A0ACB8RNX0_9AGAM</name>
<sequence>MATLPYDVYVEIIDWVYRASQHATLDRCTLRTCALVCKAWTFPAQRLLFRRTWAAHPQEPFGPVQRAQLLRAVRANPLLGTHVRNIVVPATYAAATLDADGLALLALCPNVRALHITVLGDTAANVAACLRALPLRPAFLRVRGTLASVALIVQLWPGLHGLDVRAYAFEAPGHHFPIRTPRSVAVDWDHAANAHWILAKADVSALRELEVSRAVWDDKYCMDTFLRTPAIVHITSLVLDGALPPQAVLDRCSALETIVFAEPPEETVVLPRTLRHVGFHTETRGEGGQLTYLAAALRALKSLRLVTTSRALSGSALENLTHLCGEMNVEVGFYSGACLFPRIKNQDWI</sequence>
<reference evidence="1" key="2">
    <citation type="journal article" date="2022" name="New Phytol.">
        <title>Evolutionary transition to the ectomycorrhizal habit in the genomes of a hyperdiverse lineage of mushroom-forming fungi.</title>
        <authorList>
            <person name="Looney B."/>
            <person name="Miyauchi S."/>
            <person name="Morin E."/>
            <person name="Drula E."/>
            <person name="Courty P.E."/>
            <person name="Kohler A."/>
            <person name="Kuo A."/>
            <person name="LaButti K."/>
            <person name="Pangilinan J."/>
            <person name="Lipzen A."/>
            <person name="Riley R."/>
            <person name="Andreopoulos W."/>
            <person name="He G."/>
            <person name="Johnson J."/>
            <person name="Nolan M."/>
            <person name="Tritt A."/>
            <person name="Barry K.W."/>
            <person name="Grigoriev I.V."/>
            <person name="Nagy L.G."/>
            <person name="Hibbett D."/>
            <person name="Henrissat B."/>
            <person name="Matheny P.B."/>
            <person name="Labbe J."/>
            <person name="Martin F.M."/>
        </authorList>
    </citation>
    <scope>NUCLEOTIDE SEQUENCE</scope>
    <source>
        <strain evidence="1">FP105234-sp</strain>
    </source>
</reference>
<evidence type="ECO:0000313" key="2">
    <source>
        <dbReference type="Proteomes" id="UP000814033"/>
    </source>
</evidence>
<accession>A0ACB8RNX0</accession>
<dbReference type="Proteomes" id="UP000814033">
    <property type="component" value="Unassembled WGS sequence"/>
</dbReference>
<gene>
    <name evidence="1" type="ORF">FA95DRAFT_1607609</name>
</gene>